<evidence type="ECO:0000256" key="3">
    <source>
        <dbReference type="ARBA" id="ARBA00022555"/>
    </source>
</evidence>
<reference evidence="14 15" key="1">
    <citation type="submission" date="2024-09" db="EMBL/GenBank/DDBJ databases">
        <authorList>
            <person name="Sun Q."/>
            <person name="Mori K."/>
        </authorList>
    </citation>
    <scope>NUCLEOTIDE SEQUENCE [LARGE SCALE GENOMIC DNA]</scope>
    <source>
        <strain evidence="14 15">CCM 4839</strain>
    </source>
</reference>
<proteinExistence type="inferred from homology"/>
<dbReference type="InterPro" id="IPR024036">
    <property type="entry name" value="tRNA-dHydroUridine_Synthase_C"/>
</dbReference>
<dbReference type="EC" id="1.3.1.-" evidence="12"/>
<dbReference type="PIRSF" id="PIRSF006621">
    <property type="entry name" value="Dus"/>
    <property type="match status" value="1"/>
</dbReference>
<dbReference type="InterPro" id="IPR035587">
    <property type="entry name" value="DUS-like_FMN-bd"/>
</dbReference>
<evidence type="ECO:0000256" key="6">
    <source>
        <dbReference type="ARBA" id="ARBA00022694"/>
    </source>
</evidence>
<dbReference type="PROSITE" id="PS01136">
    <property type="entry name" value="UPF0034"/>
    <property type="match status" value="1"/>
</dbReference>
<dbReference type="EMBL" id="JBHLVF010000042">
    <property type="protein sequence ID" value="MFC0395622.1"/>
    <property type="molecule type" value="Genomic_DNA"/>
</dbReference>
<name>A0ABV6JIA4_9BACL</name>
<dbReference type="InterPro" id="IPR004652">
    <property type="entry name" value="DusB-like"/>
</dbReference>
<comment type="caution">
    <text evidence="14">The sequence shown here is derived from an EMBL/GenBank/DDBJ whole genome shotgun (WGS) entry which is preliminary data.</text>
</comment>
<comment type="catalytic activity">
    <reaction evidence="11">
        <text>a 5,6-dihydrouridine in tRNA + NAD(+) = a uridine in tRNA + NADH + H(+)</text>
        <dbReference type="Rhea" id="RHEA:54452"/>
        <dbReference type="Rhea" id="RHEA-COMP:13339"/>
        <dbReference type="Rhea" id="RHEA-COMP:13887"/>
        <dbReference type="ChEBI" id="CHEBI:15378"/>
        <dbReference type="ChEBI" id="CHEBI:57540"/>
        <dbReference type="ChEBI" id="CHEBI:57945"/>
        <dbReference type="ChEBI" id="CHEBI:65315"/>
        <dbReference type="ChEBI" id="CHEBI:74443"/>
    </reaction>
</comment>
<evidence type="ECO:0000313" key="15">
    <source>
        <dbReference type="Proteomes" id="UP001589818"/>
    </source>
</evidence>
<evidence type="ECO:0000256" key="7">
    <source>
        <dbReference type="ARBA" id="ARBA00022857"/>
    </source>
</evidence>
<keyword evidence="5 12" id="KW-0288">FMN</keyword>
<comment type="function">
    <text evidence="2 12">Catalyzes the synthesis of 5,6-dihydrouridine (D), a modified base found in the D-loop of most tRNAs, via the reduction of the C5-C6 double bond in target uridines.</text>
</comment>
<accession>A0ABV6JIA4</accession>
<dbReference type="Gene3D" id="1.10.1200.80">
    <property type="entry name" value="Putative flavin oxidoreducatase, domain 2"/>
    <property type="match status" value="1"/>
</dbReference>
<protein>
    <recommendedName>
        <fullName evidence="12">tRNA-dihydrouridine synthase</fullName>
        <ecNumber evidence="12">1.3.1.-</ecNumber>
    </recommendedName>
</protein>
<evidence type="ECO:0000256" key="9">
    <source>
        <dbReference type="ARBA" id="ARBA00023002"/>
    </source>
</evidence>
<evidence type="ECO:0000256" key="12">
    <source>
        <dbReference type="PIRNR" id="PIRNR006621"/>
    </source>
</evidence>
<evidence type="ECO:0000256" key="4">
    <source>
        <dbReference type="ARBA" id="ARBA00022630"/>
    </source>
</evidence>
<evidence type="ECO:0000256" key="1">
    <source>
        <dbReference type="ARBA" id="ARBA00001917"/>
    </source>
</evidence>
<dbReference type="SUPFAM" id="SSF51395">
    <property type="entry name" value="FMN-linked oxidoreductases"/>
    <property type="match status" value="1"/>
</dbReference>
<keyword evidence="9 12" id="KW-0560">Oxidoreductase</keyword>
<evidence type="ECO:0000256" key="2">
    <source>
        <dbReference type="ARBA" id="ARBA00002790"/>
    </source>
</evidence>
<dbReference type="Proteomes" id="UP001589818">
    <property type="component" value="Unassembled WGS sequence"/>
</dbReference>
<dbReference type="PANTHER" id="PTHR45846">
    <property type="entry name" value="TRNA-DIHYDROURIDINE(47) SYNTHASE [NAD(P)(+)]-LIKE"/>
    <property type="match status" value="1"/>
</dbReference>
<organism evidence="14 15">
    <name type="scientific">Paenibacillus mendelii</name>
    <dbReference type="NCBI Taxonomy" id="206163"/>
    <lineage>
        <taxon>Bacteria</taxon>
        <taxon>Bacillati</taxon>
        <taxon>Bacillota</taxon>
        <taxon>Bacilli</taxon>
        <taxon>Bacillales</taxon>
        <taxon>Paenibacillaceae</taxon>
        <taxon>Paenibacillus</taxon>
    </lineage>
</organism>
<evidence type="ECO:0000259" key="13">
    <source>
        <dbReference type="Pfam" id="PF01207"/>
    </source>
</evidence>
<keyword evidence="6 12" id="KW-0819">tRNA processing</keyword>
<dbReference type="InterPro" id="IPR013785">
    <property type="entry name" value="Aldolase_TIM"/>
</dbReference>
<evidence type="ECO:0000313" key="14">
    <source>
        <dbReference type="EMBL" id="MFC0395622.1"/>
    </source>
</evidence>
<evidence type="ECO:0000256" key="11">
    <source>
        <dbReference type="ARBA" id="ARBA00048802"/>
    </source>
</evidence>
<comment type="similarity">
    <text evidence="12">Belongs to the dus family.</text>
</comment>
<dbReference type="GO" id="GO:0016491">
    <property type="term" value="F:oxidoreductase activity"/>
    <property type="evidence" value="ECO:0007669"/>
    <property type="project" value="UniProtKB-KW"/>
</dbReference>
<comment type="catalytic activity">
    <reaction evidence="10">
        <text>a 5,6-dihydrouridine in tRNA + NADP(+) = a uridine in tRNA + NADPH + H(+)</text>
        <dbReference type="Rhea" id="RHEA:23624"/>
        <dbReference type="Rhea" id="RHEA-COMP:13339"/>
        <dbReference type="Rhea" id="RHEA-COMP:13887"/>
        <dbReference type="ChEBI" id="CHEBI:15378"/>
        <dbReference type="ChEBI" id="CHEBI:57783"/>
        <dbReference type="ChEBI" id="CHEBI:58349"/>
        <dbReference type="ChEBI" id="CHEBI:65315"/>
        <dbReference type="ChEBI" id="CHEBI:74443"/>
    </reaction>
</comment>
<gene>
    <name evidence="14" type="primary">dusB</name>
    <name evidence="14" type="ORF">ACFFJ8_30160</name>
</gene>
<dbReference type="CDD" id="cd02801">
    <property type="entry name" value="DUS_like_FMN"/>
    <property type="match status" value="1"/>
</dbReference>
<keyword evidence="4 12" id="KW-0285">Flavoprotein</keyword>
<dbReference type="NCBIfam" id="TIGR00737">
    <property type="entry name" value="nifR3_yhdG"/>
    <property type="match status" value="1"/>
</dbReference>
<evidence type="ECO:0000256" key="10">
    <source>
        <dbReference type="ARBA" id="ARBA00048205"/>
    </source>
</evidence>
<feature type="domain" description="DUS-like FMN-binding" evidence="13">
    <location>
        <begin position="15"/>
        <end position="316"/>
    </location>
</feature>
<keyword evidence="7" id="KW-0521">NADP</keyword>
<keyword evidence="3" id="KW-0820">tRNA-binding</keyword>
<dbReference type="PANTHER" id="PTHR45846:SF1">
    <property type="entry name" value="TRNA-DIHYDROURIDINE(47) SYNTHASE [NAD(P)(+)]-LIKE"/>
    <property type="match status" value="1"/>
</dbReference>
<evidence type="ECO:0000256" key="5">
    <source>
        <dbReference type="ARBA" id="ARBA00022643"/>
    </source>
</evidence>
<keyword evidence="15" id="KW-1185">Reference proteome</keyword>
<dbReference type="InterPro" id="IPR018517">
    <property type="entry name" value="tRNA_hU_synthase_CS"/>
</dbReference>
<sequence>MLKIGNIEMKNRVVLAPMAGVCNPAFRLIAKEFGCGLVCAEMVSDKAILHGNKRTLEMLYVDEREKPLSLQIFGGDRESLVEAAKVVDKQTNADIIDINMGCPAPKIIKCDAGARWLLDPNKIYEMVSAVVEAVDKPVTVKMRIGWDSEHVYAVENAQAVERAGGSAVSVHGRTREQLYTGKANWDIIRDVKQAVKIPVIGNGDVIAPEDAQRMLDHTGCDGVMIGRGALGNPWVLFRTVHYLTHGELLSDPTPRKKMEVAILHMDRLAKLKGEAVAVREMRKHLAWYLKGLPGAARIKDVIMEETSRDNMVDILEQYIASLGEESEVPVAAQASEPEEVAYG</sequence>
<keyword evidence="8" id="KW-0694">RNA-binding</keyword>
<dbReference type="Gene3D" id="3.20.20.70">
    <property type="entry name" value="Aldolase class I"/>
    <property type="match status" value="1"/>
</dbReference>
<evidence type="ECO:0000256" key="8">
    <source>
        <dbReference type="ARBA" id="ARBA00022884"/>
    </source>
</evidence>
<comment type="cofactor">
    <cofactor evidence="1 12">
        <name>FMN</name>
        <dbReference type="ChEBI" id="CHEBI:58210"/>
    </cofactor>
</comment>
<dbReference type="RefSeq" id="WP_204822627.1">
    <property type="nucleotide sequence ID" value="NZ_JANHOF010000026.1"/>
</dbReference>
<dbReference type="InterPro" id="IPR001269">
    <property type="entry name" value="DUS_fam"/>
</dbReference>
<dbReference type="Pfam" id="PF01207">
    <property type="entry name" value="Dus"/>
    <property type="match status" value="1"/>
</dbReference>